<organism evidence="6 7">
    <name type="scientific">Actinokineospora auranticolor</name>
    <dbReference type="NCBI Taxonomy" id="155976"/>
    <lineage>
        <taxon>Bacteria</taxon>
        <taxon>Bacillati</taxon>
        <taxon>Actinomycetota</taxon>
        <taxon>Actinomycetes</taxon>
        <taxon>Pseudonocardiales</taxon>
        <taxon>Pseudonocardiaceae</taxon>
        <taxon>Actinokineospora</taxon>
    </lineage>
</organism>
<name>A0A2S6GC79_9PSEU</name>
<dbReference type="InterPro" id="IPR027417">
    <property type="entry name" value="P-loop_NTPase"/>
</dbReference>
<dbReference type="PROSITE" id="PS50893">
    <property type="entry name" value="ABC_TRANSPORTER_2"/>
    <property type="match status" value="1"/>
</dbReference>
<dbReference type="GO" id="GO:0022857">
    <property type="term" value="F:transmembrane transporter activity"/>
    <property type="evidence" value="ECO:0007669"/>
    <property type="project" value="TreeGrafter"/>
</dbReference>
<evidence type="ECO:0000313" key="6">
    <source>
        <dbReference type="EMBL" id="PPK61753.1"/>
    </source>
</evidence>
<evidence type="ECO:0000256" key="3">
    <source>
        <dbReference type="ARBA" id="ARBA00022840"/>
    </source>
</evidence>
<keyword evidence="7" id="KW-1185">Reference proteome</keyword>
<dbReference type="FunFam" id="3.40.50.300:FF:000032">
    <property type="entry name" value="Export ABC transporter ATP-binding protein"/>
    <property type="match status" value="1"/>
</dbReference>
<dbReference type="GO" id="GO:0016887">
    <property type="term" value="F:ATP hydrolysis activity"/>
    <property type="evidence" value="ECO:0007669"/>
    <property type="project" value="InterPro"/>
</dbReference>
<dbReference type="PANTHER" id="PTHR24220:SF86">
    <property type="entry name" value="ABC TRANSPORTER ABCH.1"/>
    <property type="match status" value="1"/>
</dbReference>
<dbReference type="PROSITE" id="PS00211">
    <property type="entry name" value="ABC_TRANSPORTER_1"/>
    <property type="match status" value="1"/>
</dbReference>
<sequence length="249" mass="26193">MTRPGAVQVAAQPVMALRGCGLTYPGETPVHAVRPVDLVINQGDHVAIIGPSGSGKSTLLNILGLLDRPTEGTYELTGIATGELSDVARAGLRSRKLGFVFQAFHLIAHRTAEENVMLGLLYGGTPRRLRRGIAREALARVGLSHRVDAVPARMSGGERQRVAIARALAVRPALLLCDEPTGNLDSANAGAVLSLVGDLNADGMTIVTVTHDTAVARRAGRTLTMRDGHLTESGRPQDTWLGTGHGIPS</sequence>
<evidence type="ECO:0000256" key="4">
    <source>
        <dbReference type="SAM" id="MobiDB-lite"/>
    </source>
</evidence>
<feature type="region of interest" description="Disordered" evidence="4">
    <location>
        <begin position="228"/>
        <end position="249"/>
    </location>
</feature>
<proteinExistence type="predicted"/>
<dbReference type="InterPro" id="IPR003439">
    <property type="entry name" value="ABC_transporter-like_ATP-bd"/>
</dbReference>
<dbReference type="Gene3D" id="3.40.50.300">
    <property type="entry name" value="P-loop containing nucleotide triphosphate hydrolases"/>
    <property type="match status" value="1"/>
</dbReference>
<evidence type="ECO:0000256" key="1">
    <source>
        <dbReference type="ARBA" id="ARBA00022448"/>
    </source>
</evidence>
<dbReference type="CDD" id="cd03255">
    <property type="entry name" value="ABC_MJ0796_LolCDE_FtsE"/>
    <property type="match status" value="1"/>
</dbReference>
<dbReference type="GO" id="GO:0005886">
    <property type="term" value="C:plasma membrane"/>
    <property type="evidence" value="ECO:0007669"/>
    <property type="project" value="TreeGrafter"/>
</dbReference>
<dbReference type="PANTHER" id="PTHR24220">
    <property type="entry name" value="IMPORT ATP-BINDING PROTEIN"/>
    <property type="match status" value="1"/>
</dbReference>
<dbReference type="AlphaFoldDB" id="A0A2S6GC79"/>
<dbReference type="InterPro" id="IPR003593">
    <property type="entry name" value="AAA+_ATPase"/>
</dbReference>
<dbReference type="SUPFAM" id="SSF52540">
    <property type="entry name" value="P-loop containing nucleoside triphosphate hydrolases"/>
    <property type="match status" value="1"/>
</dbReference>
<reference evidence="6 7" key="1">
    <citation type="submission" date="2018-02" db="EMBL/GenBank/DDBJ databases">
        <title>Genomic Encyclopedia of Archaeal and Bacterial Type Strains, Phase II (KMG-II): from individual species to whole genera.</title>
        <authorList>
            <person name="Goeker M."/>
        </authorList>
    </citation>
    <scope>NUCLEOTIDE SEQUENCE [LARGE SCALE GENOMIC DNA]</scope>
    <source>
        <strain evidence="6 7">YU 961-1</strain>
    </source>
</reference>
<gene>
    <name evidence="6" type="ORF">CLV40_13950</name>
</gene>
<dbReference type="EMBL" id="PTIX01000039">
    <property type="protein sequence ID" value="PPK61753.1"/>
    <property type="molecule type" value="Genomic_DNA"/>
</dbReference>
<evidence type="ECO:0000259" key="5">
    <source>
        <dbReference type="PROSITE" id="PS50893"/>
    </source>
</evidence>
<keyword evidence="2" id="KW-0547">Nucleotide-binding</keyword>
<keyword evidence="1" id="KW-0813">Transport</keyword>
<evidence type="ECO:0000256" key="2">
    <source>
        <dbReference type="ARBA" id="ARBA00022741"/>
    </source>
</evidence>
<dbReference type="Proteomes" id="UP000239203">
    <property type="component" value="Unassembled WGS sequence"/>
</dbReference>
<accession>A0A2S6GC79</accession>
<comment type="caution">
    <text evidence="6">The sequence shown here is derived from an EMBL/GenBank/DDBJ whole genome shotgun (WGS) entry which is preliminary data.</text>
</comment>
<dbReference type="GO" id="GO:0005524">
    <property type="term" value="F:ATP binding"/>
    <property type="evidence" value="ECO:0007669"/>
    <property type="project" value="UniProtKB-KW"/>
</dbReference>
<protein>
    <submittedName>
        <fullName evidence="6">Putative ABC transport system ATP-binding protein</fullName>
    </submittedName>
</protein>
<dbReference type="Pfam" id="PF00005">
    <property type="entry name" value="ABC_tran"/>
    <property type="match status" value="1"/>
</dbReference>
<evidence type="ECO:0000313" key="7">
    <source>
        <dbReference type="Proteomes" id="UP000239203"/>
    </source>
</evidence>
<dbReference type="InterPro" id="IPR015854">
    <property type="entry name" value="ABC_transpr_LolD-like"/>
</dbReference>
<dbReference type="RefSeq" id="WP_281261704.1">
    <property type="nucleotide sequence ID" value="NZ_CP154825.1"/>
</dbReference>
<dbReference type="InterPro" id="IPR017871">
    <property type="entry name" value="ABC_transporter-like_CS"/>
</dbReference>
<dbReference type="InterPro" id="IPR017911">
    <property type="entry name" value="MacB-like_ATP-bd"/>
</dbReference>
<keyword evidence="3 6" id="KW-0067">ATP-binding</keyword>
<dbReference type="GO" id="GO:0098796">
    <property type="term" value="C:membrane protein complex"/>
    <property type="evidence" value="ECO:0007669"/>
    <property type="project" value="UniProtKB-ARBA"/>
</dbReference>
<dbReference type="SMART" id="SM00382">
    <property type="entry name" value="AAA"/>
    <property type="match status" value="1"/>
</dbReference>
<feature type="domain" description="ABC transporter" evidence="5">
    <location>
        <begin position="17"/>
        <end position="247"/>
    </location>
</feature>